<proteinExistence type="predicted"/>
<dbReference type="Proteomes" id="UP000019485">
    <property type="component" value="Unassembled WGS sequence"/>
</dbReference>
<evidence type="ECO:0000313" key="2">
    <source>
        <dbReference type="EMBL" id="ETA71132.1"/>
    </source>
</evidence>
<feature type="compositionally biased region" description="Basic and acidic residues" evidence="1">
    <location>
        <begin position="67"/>
        <end position="81"/>
    </location>
</feature>
<protein>
    <submittedName>
        <fullName evidence="2">Uncharacterized protein</fullName>
    </submittedName>
</protein>
<accession>W9E4K3</accession>
<dbReference type="HOGENOM" id="CLU_1033026_0_0_11"/>
<sequence length="269" mass="29667">MRGCALFSVGPRRQSGTCREVKRRRFPLVADSAGRRLTSRQNPDRASPARPRREPTPWGIGASCARAESHPAARPQGEHPRCGRILHRRFGSLVPSLLLQRRKARSSARKSPVFLLIRRKLDSRLLSVAASSMEEYGGSDLRREGWWTGWLRGRRQGCGRKQCRISPRGVRPGHAILRSARAPGGSDRGDAESFRIGRGPARGVLPRGLGSGRTHQRGAGFHFRCDRSTDAFARIEDRDRRIRVMQNPSAPGAAGPRAGLQPSAARTAP</sequence>
<name>W9E4K3_9ACTN</name>
<evidence type="ECO:0000256" key="1">
    <source>
        <dbReference type="SAM" id="MobiDB-lite"/>
    </source>
</evidence>
<feature type="region of interest" description="Disordered" evidence="1">
    <location>
        <begin position="237"/>
        <end position="269"/>
    </location>
</feature>
<dbReference type="AlphaFoldDB" id="W9E4K3"/>
<comment type="caution">
    <text evidence="2">The sequence shown here is derived from an EMBL/GenBank/DDBJ whole genome shotgun (WGS) entry which is preliminary data.</text>
</comment>
<organism evidence="2 3">
    <name type="scientific">Actinospica robiniae DSM 44927</name>
    <dbReference type="NCBI Taxonomy" id="479430"/>
    <lineage>
        <taxon>Bacteria</taxon>
        <taxon>Bacillati</taxon>
        <taxon>Actinomycetota</taxon>
        <taxon>Actinomycetes</taxon>
        <taxon>Catenulisporales</taxon>
        <taxon>Actinospicaceae</taxon>
        <taxon>Actinospica</taxon>
    </lineage>
</organism>
<dbReference type="EMBL" id="AZAN01000001">
    <property type="protein sequence ID" value="ETA71132.1"/>
    <property type="molecule type" value="Genomic_DNA"/>
</dbReference>
<keyword evidence="3" id="KW-1185">Reference proteome</keyword>
<evidence type="ECO:0000313" key="3">
    <source>
        <dbReference type="Proteomes" id="UP000019485"/>
    </source>
</evidence>
<feature type="compositionally biased region" description="Low complexity" evidence="1">
    <location>
        <begin position="248"/>
        <end position="259"/>
    </location>
</feature>
<feature type="region of interest" description="Disordered" evidence="1">
    <location>
        <begin position="178"/>
        <end position="216"/>
    </location>
</feature>
<feature type="region of interest" description="Disordered" evidence="1">
    <location>
        <begin position="30"/>
        <end position="81"/>
    </location>
</feature>
<reference evidence="2 3" key="1">
    <citation type="submission" date="2013-08" db="EMBL/GenBank/DDBJ databases">
        <authorList>
            <consortium name="DOE Joint Genome Institute"/>
            <person name="Eisen J."/>
            <person name="Huntemann M."/>
            <person name="Han J."/>
            <person name="Chen A."/>
            <person name="Kyrpides N."/>
            <person name="Mavromatis K."/>
            <person name="Markowitz V."/>
            <person name="Palaniappan K."/>
            <person name="Ivanova N."/>
            <person name="Schaumberg A."/>
            <person name="Pati A."/>
            <person name="Liolios K."/>
            <person name="Nordberg H.P."/>
            <person name="Cantor M.N."/>
            <person name="Hua S.X."/>
            <person name="Woyke T."/>
        </authorList>
    </citation>
    <scope>NUCLEOTIDE SEQUENCE [LARGE SCALE GENOMIC DNA]</scope>
    <source>
        <strain evidence="2 3">DSM 44927</strain>
    </source>
</reference>
<gene>
    <name evidence="2" type="ORF">ActroDRAFT_0158</name>
</gene>